<organism evidence="1 2">
    <name type="scientific">Chlorogloeopsis fritschii PCC 6912</name>
    <dbReference type="NCBI Taxonomy" id="211165"/>
    <lineage>
        <taxon>Bacteria</taxon>
        <taxon>Bacillati</taxon>
        <taxon>Cyanobacteriota</taxon>
        <taxon>Cyanophyceae</taxon>
        <taxon>Nostocales</taxon>
        <taxon>Chlorogloeopsidaceae</taxon>
        <taxon>Chlorogloeopsis</taxon>
    </lineage>
</organism>
<evidence type="ECO:0000313" key="1">
    <source>
        <dbReference type="EMBL" id="RUR74608.1"/>
    </source>
</evidence>
<protein>
    <submittedName>
        <fullName evidence="1">Uncharacterized protein</fullName>
    </submittedName>
</protein>
<sequence length="72" mass="8450">MAEGKKCLFYLFFANKRFMFNNTYLLINNTKSDFKLPLFQFSLKVECIYVTVGTRLVLSSIKVKGITRRMLV</sequence>
<dbReference type="EMBL" id="RSCJ01000028">
    <property type="protein sequence ID" value="RUR74608.1"/>
    <property type="molecule type" value="Genomic_DNA"/>
</dbReference>
<comment type="caution">
    <text evidence="1">The sequence shown here is derived from an EMBL/GenBank/DDBJ whole genome shotgun (WGS) entry which is preliminary data.</text>
</comment>
<reference evidence="1 2" key="1">
    <citation type="journal article" date="2019" name="Genome Biol. Evol.">
        <title>Day and night: Metabolic profiles and evolutionary relationships of six axenic non-marine cyanobacteria.</title>
        <authorList>
            <person name="Will S.E."/>
            <person name="Henke P."/>
            <person name="Boedeker C."/>
            <person name="Huang S."/>
            <person name="Brinkmann H."/>
            <person name="Rohde M."/>
            <person name="Jarek M."/>
            <person name="Friedl T."/>
            <person name="Seufert S."/>
            <person name="Schumacher M."/>
            <person name="Overmann J."/>
            <person name="Neumann-Schaal M."/>
            <person name="Petersen J."/>
        </authorList>
    </citation>
    <scope>NUCLEOTIDE SEQUENCE [LARGE SCALE GENOMIC DNA]</scope>
    <source>
        <strain evidence="1 2">PCC 6912</strain>
    </source>
</reference>
<evidence type="ECO:0000313" key="2">
    <source>
        <dbReference type="Proteomes" id="UP000268857"/>
    </source>
</evidence>
<dbReference type="Proteomes" id="UP000268857">
    <property type="component" value="Unassembled WGS sequence"/>
</dbReference>
<proteinExistence type="predicted"/>
<name>A0A3S1AB82_CHLFR</name>
<keyword evidence="2" id="KW-1185">Reference proteome</keyword>
<dbReference type="AlphaFoldDB" id="A0A3S1AB82"/>
<accession>A0A3S1AB82</accession>
<gene>
    <name evidence="1" type="ORF">PCC6912_51250</name>
</gene>